<dbReference type="Pfam" id="PF12710">
    <property type="entry name" value="HAD"/>
    <property type="match status" value="1"/>
</dbReference>
<dbReference type="SUPFAM" id="SSF53271">
    <property type="entry name" value="PRTase-like"/>
    <property type="match status" value="1"/>
</dbReference>
<dbReference type="SUPFAM" id="SSF52540">
    <property type="entry name" value="P-loop containing nucleoside triphosphate hydrolases"/>
    <property type="match status" value="1"/>
</dbReference>
<accession>K1XPR0</accession>
<name>K1XPR0_MARBU</name>
<dbReference type="CDD" id="cd06223">
    <property type="entry name" value="PRTases_typeI"/>
    <property type="match status" value="1"/>
</dbReference>
<keyword evidence="3" id="KW-0808">Transferase</keyword>
<dbReference type="Gene3D" id="3.40.50.300">
    <property type="entry name" value="P-loop containing nucleotide triphosphate hydrolases"/>
    <property type="match status" value="1"/>
</dbReference>
<gene>
    <name evidence="3" type="ORF">MBM_07245</name>
</gene>
<feature type="compositionally biased region" description="Polar residues" evidence="1">
    <location>
        <begin position="9"/>
        <end position="20"/>
    </location>
</feature>
<dbReference type="GO" id="GO:0000287">
    <property type="term" value="F:magnesium ion binding"/>
    <property type="evidence" value="ECO:0007669"/>
    <property type="project" value="TreeGrafter"/>
</dbReference>
<sequence>MKTGWENLGQHTAVDTSTTPECARTSGLGARGLDLQPSNVSVSANPKLPEPVPPMLERKGSEPPANKPMVVGVYGIQGSGKSHLLSELKKSLDPDSFCFFDGSATLRRFTPGRFEQFNSLPEAEKYQAREKAIEAVSQERSDSEVVGIVAGHYTLWGEDDEGPDLVWTASDQKIFTHMVYLQNLRIWQDREISELRSTCYKNGILFTVINEHSTRNGDDNGFFAADNTHSQAKKILEGLRTRTEEVNLSYVEEKIDLIVKGCPRKDYAEDTGMMFWERFPCTDPHSDIAYRLKAIFGGPLGYTYDAFLQAMLLYQELDSKTFHDLCRHVANEVALYPEFLSLLRRVEQDRSAGAVVVTCGLKQLWEYILSKHGLMIEVIGGGRMEDEYVVTGEVKAALVHRLRKEHGMSVWAFGDSELDLKMMQVADQAIVVVGTQGTRSKTMDKKLALAMESGLVARQALVPAHAAARLDAKNLPLVDLNDTKFINLMLRRRKHVSVRYPSKNAAMLLQTPMRDAEKAGPVLQDVHRRVGWFLAMELVTDLLGTETYRIPHVQGNLSDGHRLKHEEQTVIVALMRGGEPMAQGINDAFPLAMFVHANEPQDLEFDHLEGRRTALLVDSVINRGTTIVEFVRRIPQLHSTVPIIVVAGVVQKEAIAGPLEFLDGQIGPKLVTLRISDNKFTGRKGTDTGNRLFNTTHLK</sequence>
<evidence type="ECO:0000313" key="4">
    <source>
        <dbReference type="Proteomes" id="UP000006753"/>
    </source>
</evidence>
<organism evidence="3 4">
    <name type="scientific">Marssonina brunnea f. sp. multigermtubi (strain MB_m1)</name>
    <name type="common">Marssonina leaf spot fungus</name>
    <dbReference type="NCBI Taxonomy" id="1072389"/>
    <lineage>
        <taxon>Eukaryota</taxon>
        <taxon>Fungi</taxon>
        <taxon>Dikarya</taxon>
        <taxon>Ascomycota</taxon>
        <taxon>Pezizomycotina</taxon>
        <taxon>Leotiomycetes</taxon>
        <taxon>Helotiales</taxon>
        <taxon>Drepanopezizaceae</taxon>
        <taxon>Drepanopeziza</taxon>
    </lineage>
</organism>
<dbReference type="Proteomes" id="UP000006753">
    <property type="component" value="Unassembled WGS sequence"/>
</dbReference>
<dbReference type="KEGG" id="mbe:MBM_07245"/>
<keyword evidence="4" id="KW-1185">Reference proteome</keyword>
<dbReference type="eggNOG" id="ENOG502SH5I">
    <property type="taxonomic scope" value="Eukaryota"/>
</dbReference>
<dbReference type="PANTHER" id="PTHR43344">
    <property type="entry name" value="PHOSPHOSERINE PHOSPHATASE"/>
    <property type="match status" value="1"/>
</dbReference>
<dbReference type="InterPro" id="IPR036412">
    <property type="entry name" value="HAD-like_sf"/>
</dbReference>
<dbReference type="InterPro" id="IPR029057">
    <property type="entry name" value="PRTase-like"/>
</dbReference>
<evidence type="ECO:0000256" key="1">
    <source>
        <dbReference type="SAM" id="MobiDB-lite"/>
    </source>
</evidence>
<dbReference type="PANTHER" id="PTHR43344:SF20">
    <property type="entry name" value="URACIL PHOSPHORIBOSYLTRANSFERASE"/>
    <property type="match status" value="1"/>
</dbReference>
<dbReference type="HOGENOM" id="CLU_012235_1_0_1"/>
<protein>
    <submittedName>
        <fullName evidence="3">Uracil phosphoribosyltransferase</fullName>
    </submittedName>
</protein>
<keyword evidence="3" id="KW-0328">Glycosyltransferase</keyword>
<dbReference type="Gene3D" id="3.40.50.2020">
    <property type="match status" value="1"/>
</dbReference>
<dbReference type="InterPro" id="IPR027417">
    <property type="entry name" value="P-loop_NTPase"/>
</dbReference>
<dbReference type="GO" id="GO:0005737">
    <property type="term" value="C:cytoplasm"/>
    <property type="evidence" value="ECO:0007669"/>
    <property type="project" value="TreeGrafter"/>
</dbReference>
<feature type="domain" description="Phosphoribosyltransferase" evidence="2">
    <location>
        <begin position="502"/>
        <end position="695"/>
    </location>
</feature>
<feature type="region of interest" description="Disordered" evidence="1">
    <location>
        <begin position="1"/>
        <end position="67"/>
    </location>
</feature>
<dbReference type="InParanoid" id="K1XPR0"/>
<dbReference type="AlphaFoldDB" id="K1XPR0"/>
<dbReference type="GO" id="GO:0016757">
    <property type="term" value="F:glycosyltransferase activity"/>
    <property type="evidence" value="ECO:0007669"/>
    <property type="project" value="UniProtKB-KW"/>
</dbReference>
<proteinExistence type="predicted"/>
<evidence type="ECO:0000259" key="2">
    <source>
        <dbReference type="Pfam" id="PF14681"/>
    </source>
</evidence>
<dbReference type="Gene3D" id="3.40.50.1000">
    <property type="entry name" value="HAD superfamily/HAD-like"/>
    <property type="match status" value="1"/>
</dbReference>
<dbReference type="OrthoDB" id="5416609at2759"/>
<dbReference type="STRING" id="1072389.K1XPR0"/>
<dbReference type="InterPro" id="IPR000836">
    <property type="entry name" value="PRTase_dom"/>
</dbReference>
<dbReference type="Pfam" id="PF14681">
    <property type="entry name" value="UPRTase"/>
    <property type="match status" value="1"/>
</dbReference>
<dbReference type="InterPro" id="IPR050582">
    <property type="entry name" value="HAD-like_SerB"/>
</dbReference>
<dbReference type="OMA" id="GHFMFWP"/>
<evidence type="ECO:0000313" key="3">
    <source>
        <dbReference type="EMBL" id="EKD14524.1"/>
    </source>
</evidence>
<dbReference type="GO" id="GO:0006564">
    <property type="term" value="P:L-serine biosynthetic process"/>
    <property type="evidence" value="ECO:0007669"/>
    <property type="project" value="TreeGrafter"/>
</dbReference>
<dbReference type="EMBL" id="JH921445">
    <property type="protein sequence ID" value="EKD14524.1"/>
    <property type="molecule type" value="Genomic_DNA"/>
</dbReference>
<reference evidence="3 4" key="1">
    <citation type="journal article" date="2012" name="BMC Genomics">
        <title>Sequencing the genome of Marssonina brunnea reveals fungus-poplar co-evolution.</title>
        <authorList>
            <person name="Zhu S."/>
            <person name="Cao Y.-Z."/>
            <person name="Jiang C."/>
            <person name="Tan B.-Y."/>
            <person name="Wang Z."/>
            <person name="Feng S."/>
            <person name="Zhang L."/>
            <person name="Su X.-H."/>
            <person name="Brejova B."/>
            <person name="Vinar T."/>
            <person name="Xu M."/>
            <person name="Wang M.-X."/>
            <person name="Zhang S.-G."/>
            <person name="Huang M.-R."/>
            <person name="Wu R."/>
            <person name="Zhou Y."/>
        </authorList>
    </citation>
    <scope>NUCLEOTIDE SEQUENCE [LARGE SCALE GENOMIC DNA]</scope>
    <source>
        <strain evidence="3 4">MB_m1</strain>
    </source>
</reference>
<dbReference type="InterPro" id="IPR023214">
    <property type="entry name" value="HAD_sf"/>
</dbReference>
<dbReference type="GO" id="GO:0036424">
    <property type="term" value="F:L-phosphoserine phosphatase activity"/>
    <property type="evidence" value="ECO:0007669"/>
    <property type="project" value="TreeGrafter"/>
</dbReference>
<dbReference type="SUPFAM" id="SSF56784">
    <property type="entry name" value="HAD-like"/>
    <property type="match status" value="1"/>
</dbReference>